<dbReference type="InterPro" id="IPR007096">
    <property type="entry name" value="RNA-dir_Rpol_cat_phage"/>
</dbReference>
<feature type="domain" description="RdRp catalytic" evidence="8">
    <location>
        <begin position="254"/>
        <end position="379"/>
    </location>
</feature>
<proteinExistence type="predicted"/>
<accession>A0A1L3KIG5</accession>
<evidence type="ECO:0000256" key="1">
    <source>
        <dbReference type="ARBA" id="ARBA00012494"/>
    </source>
</evidence>
<comment type="cofactor">
    <cofactor evidence="6">
        <name>Mg(2+)</name>
        <dbReference type="ChEBI" id="CHEBI:18420"/>
    </cofactor>
    <text evidence="6">Binds 2 Mg(2+) per subunit.</text>
</comment>
<dbReference type="EC" id="2.7.7.48" evidence="1"/>
<dbReference type="EMBL" id="KX883591">
    <property type="protein sequence ID" value="APG77237.1"/>
    <property type="molecule type" value="Genomic_RNA"/>
</dbReference>
<dbReference type="GO" id="GO:0003968">
    <property type="term" value="F:RNA-directed RNA polymerase activity"/>
    <property type="evidence" value="ECO:0007669"/>
    <property type="project" value="UniProtKB-EC"/>
</dbReference>
<feature type="region of interest" description="Disordered" evidence="7">
    <location>
        <begin position="570"/>
        <end position="591"/>
    </location>
</feature>
<evidence type="ECO:0000256" key="4">
    <source>
        <dbReference type="ARBA" id="ARBA00030248"/>
    </source>
</evidence>
<evidence type="ECO:0000256" key="7">
    <source>
        <dbReference type="SAM" id="MobiDB-lite"/>
    </source>
</evidence>
<evidence type="ECO:0000256" key="6">
    <source>
        <dbReference type="PIRSR" id="PIRSR605093-1"/>
    </source>
</evidence>
<evidence type="ECO:0000256" key="3">
    <source>
        <dbReference type="ARBA" id="ARBA00022953"/>
    </source>
</evidence>
<evidence type="ECO:0000256" key="2">
    <source>
        <dbReference type="ARBA" id="ARBA00022741"/>
    </source>
</evidence>
<keyword evidence="6" id="KW-0479">Metal-binding</keyword>
<keyword evidence="6" id="KW-0460">Magnesium</keyword>
<comment type="catalytic activity">
    <reaction evidence="5">
        <text>RNA(n) + a ribonucleoside 5'-triphosphate = RNA(n+1) + diphosphate</text>
        <dbReference type="Rhea" id="RHEA:21248"/>
        <dbReference type="Rhea" id="RHEA-COMP:14527"/>
        <dbReference type="Rhea" id="RHEA-COMP:17342"/>
        <dbReference type="ChEBI" id="CHEBI:33019"/>
        <dbReference type="ChEBI" id="CHEBI:61557"/>
        <dbReference type="ChEBI" id="CHEBI:140395"/>
        <dbReference type="EC" id="2.7.7.48"/>
    </reaction>
</comment>
<evidence type="ECO:0000313" key="9">
    <source>
        <dbReference type="EMBL" id="APG77237.1"/>
    </source>
</evidence>
<feature type="binding site" evidence="6">
    <location>
        <position position="269"/>
    </location>
    <ligand>
        <name>Mg(2+)</name>
        <dbReference type="ChEBI" id="CHEBI:18420"/>
        <label>2</label>
    </ligand>
</feature>
<sequence>MSKKPRLNLAARTFSVEHGVFLRTCEAIGTARALTCYMLAHANEWDQYLDLTAPDHESPSFADDYLVTEAMRKNPHLTTSHNPRKAAVETWWGAERQCAATNDRLVAYSRGDVSPTDMRTNEIIDRARHLVSQILGPLSRRDLEFAESKFRFGPGATSVVTGKDVVPSKKYMCTSHITPRLYPYWRSLVHLNSTSVELRAYSRVTFVAKTSKTDRAIAIEPHMNVYVQLGIGALLRQKLSRFGINLDKQADVNRRLASVAHLLGLATVDLSSASDTIASELVWLLLPYEWACLLDVARTEYSEIDGEEVRLSKFSSMGNGFTFELESLIFLALARAAGDPNAVAFGDDIILQASAYPSLKGTLDFLGFSVNQKKTFLAGRFFESCGYDYLDGAMVRPFYLKGNYHDFAAACIRISNKIRIYSHTRARGSGCDVRFIRVWSFARGADSQARSTYLPIGFGNDGIIVNFDEAAPALPRFGYDGYIARVLRQRMTVHDASTLPGAVQHALHRTAPDLLPGYDPDSPRLRGVDTGIRPELLRSREVTRRFSHTSLGNQIVPYWPNLGPWTSVQVPEEKKPSNPLSHISLSRRMIR</sequence>
<protein>
    <recommendedName>
        <fullName evidence="1">RNA-directed RNA polymerase</fullName>
        <ecNumber evidence="1">2.7.7.48</ecNumber>
    </recommendedName>
    <alternativeName>
        <fullName evidence="4">RNA replicase beta chain</fullName>
    </alternativeName>
</protein>
<keyword evidence="3" id="KW-0693">Viral RNA replication</keyword>
<feature type="binding site" evidence="6">
    <location>
        <position position="348"/>
    </location>
    <ligand>
        <name>Mg(2+)</name>
        <dbReference type="ChEBI" id="CHEBI:18420"/>
        <label>2</label>
    </ligand>
</feature>
<evidence type="ECO:0000256" key="5">
    <source>
        <dbReference type="ARBA" id="ARBA00048744"/>
    </source>
</evidence>
<dbReference type="InterPro" id="IPR005093">
    <property type="entry name" value="RNArep_beta"/>
</dbReference>
<organism evidence="9">
    <name type="scientific">Hubei levi-like virus 11</name>
    <dbReference type="NCBI Taxonomy" id="1922910"/>
    <lineage>
        <taxon>Viruses</taxon>
        <taxon>Riboviria</taxon>
    </lineage>
</organism>
<evidence type="ECO:0000259" key="8">
    <source>
        <dbReference type="PROSITE" id="PS50522"/>
    </source>
</evidence>
<dbReference type="PROSITE" id="PS50522">
    <property type="entry name" value="RDRP_PHAGE"/>
    <property type="match status" value="1"/>
</dbReference>
<feature type="binding site" evidence="6">
    <location>
        <position position="347"/>
    </location>
    <ligand>
        <name>Mg(2+)</name>
        <dbReference type="ChEBI" id="CHEBI:18420"/>
        <label>2</label>
    </ligand>
</feature>
<reference evidence="9" key="1">
    <citation type="journal article" date="2016" name="Nature">
        <title>Redefining the invertebrate RNA virosphere.</title>
        <authorList>
            <person name="Shi M."/>
            <person name="Lin X.D."/>
            <person name="Tian J.H."/>
            <person name="Chen L.J."/>
            <person name="Chen X."/>
            <person name="Li C.X."/>
            <person name="Qin X.C."/>
            <person name="Li J."/>
            <person name="Cao J.P."/>
            <person name="Eden J.S."/>
            <person name="Buchmann J."/>
            <person name="Wang W."/>
            <person name="Xu J."/>
            <person name="Holmes E.C."/>
            <person name="Zhang Y.Z."/>
        </authorList>
    </citation>
    <scope>NUCLEOTIDE SEQUENCE</scope>
    <source>
        <strain evidence="9">WHWN53995</strain>
    </source>
</reference>
<dbReference type="GO" id="GO:0000166">
    <property type="term" value="F:nucleotide binding"/>
    <property type="evidence" value="ECO:0007669"/>
    <property type="project" value="UniProtKB-KW"/>
</dbReference>
<keyword evidence="2" id="KW-0547">Nucleotide-binding</keyword>
<dbReference type="GO" id="GO:0046872">
    <property type="term" value="F:metal ion binding"/>
    <property type="evidence" value="ECO:0007669"/>
    <property type="project" value="UniProtKB-KW"/>
</dbReference>
<dbReference type="GO" id="GO:0039694">
    <property type="term" value="P:viral RNA genome replication"/>
    <property type="evidence" value="ECO:0007669"/>
    <property type="project" value="InterPro"/>
</dbReference>
<name>A0A1L3KIG5_9VIRU</name>
<dbReference type="Pfam" id="PF03431">
    <property type="entry name" value="RNA_replicase_B"/>
    <property type="match status" value="1"/>
</dbReference>